<accession>G4U2K7</accession>
<evidence type="ECO:0000313" key="4">
    <source>
        <dbReference type="EMBL" id="CCA77816.1"/>
    </source>
</evidence>
<feature type="signal peptide" evidence="2">
    <location>
        <begin position="1"/>
        <end position="20"/>
    </location>
</feature>
<dbReference type="eggNOG" id="KOG3017">
    <property type="taxonomic scope" value="Eukaryota"/>
</dbReference>
<evidence type="ECO:0000259" key="3">
    <source>
        <dbReference type="SMART" id="SM00198"/>
    </source>
</evidence>
<protein>
    <recommendedName>
        <fullName evidence="3">SCP domain-containing protein</fullName>
    </recommendedName>
</protein>
<sequence length="363" mass="38169">MIALKSTVVVLSLLASQATAVPTFDAASPASNEARGLVDDATNAIQRVWEGIKCLGDCRKSWGWTGNHFGGDPWGPPLKIGDPVPYTPSEDSSGIVSTTTTARSTTRTSSAEGGFGILNVDTSRTTLVDGSNVEFSVFNVPTLTRSTSTSTIVLPTSTTPPPPPPEPTTTFQEPQPSPEPQPSSSQEQPQPQEQPAPSPTPSNNDNNNNNNVGNNNSGGSTQGAAGDIAAYLAAHNSARSQHGASPVSWSDELAGFAQEWANNCQFQHSQGKFGRVGENLAAGTGQYSIEDMVGDWVAEVTDYNPSNPKASHFTQVVWKATTQIGCAKQTCTGIFGNTPATYYVCEYREAGNVIGNFAANVQA</sequence>
<name>G4U2K7_SERID</name>
<dbReference type="OMA" id="QEWANNC"/>
<feature type="compositionally biased region" description="Pro residues" evidence="1">
    <location>
        <begin position="158"/>
        <end position="167"/>
    </location>
</feature>
<feature type="region of interest" description="Disordered" evidence="1">
    <location>
        <begin position="147"/>
        <end position="223"/>
    </location>
</feature>
<dbReference type="SUPFAM" id="SSF55797">
    <property type="entry name" value="PR-1-like"/>
    <property type="match status" value="1"/>
</dbReference>
<dbReference type="Pfam" id="PF00188">
    <property type="entry name" value="CAP"/>
    <property type="match status" value="1"/>
</dbReference>
<evidence type="ECO:0000256" key="1">
    <source>
        <dbReference type="SAM" id="MobiDB-lite"/>
    </source>
</evidence>
<feature type="domain" description="SCP" evidence="3">
    <location>
        <begin position="226"/>
        <end position="355"/>
    </location>
</feature>
<reference evidence="4 5" key="1">
    <citation type="journal article" date="2011" name="PLoS Pathog.">
        <title>Endophytic Life Strategies Decoded by Genome and Transcriptome Analyses of the Mutualistic Root Symbiont Piriformospora indica.</title>
        <authorList>
            <person name="Zuccaro A."/>
            <person name="Lahrmann U."/>
            <person name="Guldener U."/>
            <person name="Langen G."/>
            <person name="Pfiffi S."/>
            <person name="Biedenkopf D."/>
            <person name="Wong P."/>
            <person name="Samans B."/>
            <person name="Grimm C."/>
            <person name="Basiewicz M."/>
            <person name="Murat C."/>
            <person name="Martin F."/>
            <person name="Kogel K.H."/>
        </authorList>
    </citation>
    <scope>NUCLEOTIDE SEQUENCE [LARGE SCALE GENOMIC DNA]</scope>
    <source>
        <strain evidence="4 5">DSM 11827</strain>
    </source>
</reference>
<dbReference type="InParanoid" id="G4U2K7"/>
<dbReference type="HOGENOM" id="CLU_035730_3_3_1"/>
<feature type="compositionally biased region" description="Low complexity" evidence="1">
    <location>
        <begin position="147"/>
        <end position="157"/>
    </location>
</feature>
<dbReference type="AlphaFoldDB" id="G4U2K7"/>
<dbReference type="OrthoDB" id="337038at2759"/>
<dbReference type="InterPro" id="IPR001283">
    <property type="entry name" value="CRISP-related"/>
</dbReference>
<keyword evidence="2" id="KW-0732">Signal</keyword>
<evidence type="ECO:0000256" key="2">
    <source>
        <dbReference type="SAM" id="SignalP"/>
    </source>
</evidence>
<feature type="chain" id="PRO_5003469009" description="SCP domain-containing protein" evidence="2">
    <location>
        <begin position="21"/>
        <end position="363"/>
    </location>
</feature>
<dbReference type="InterPro" id="IPR014044">
    <property type="entry name" value="CAP_dom"/>
</dbReference>
<dbReference type="STRING" id="1109443.G4U2K7"/>
<dbReference type="PANTHER" id="PTHR10334">
    <property type="entry name" value="CYSTEINE-RICH SECRETORY PROTEIN-RELATED"/>
    <property type="match status" value="1"/>
</dbReference>
<proteinExistence type="predicted"/>
<feature type="compositionally biased region" description="Low complexity" evidence="1">
    <location>
        <begin position="182"/>
        <end position="191"/>
    </location>
</feature>
<evidence type="ECO:0000313" key="5">
    <source>
        <dbReference type="Proteomes" id="UP000007148"/>
    </source>
</evidence>
<dbReference type="InterPro" id="IPR035940">
    <property type="entry name" value="CAP_sf"/>
</dbReference>
<gene>
    <name evidence="4" type="ORF">PIIN_09841</name>
</gene>
<dbReference type="PRINTS" id="PR00837">
    <property type="entry name" value="V5TPXLIKE"/>
</dbReference>
<feature type="compositionally biased region" description="Low complexity" evidence="1">
    <location>
        <begin position="97"/>
        <end position="111"/>
    </location>
</feature>
<organism evidence="4 5">
    <name type="scientific">Serendipita indica (strain DSM 11827)</name>
    <name type="common">Root endophyte fungus</name>
    <name type="synonym">Piriformospora indica</name>
    <dbReference type="NCBI Taxonomy" id="1109443"/>
    <lineage>
        <taxon>Eukaryota</taxon>
        <taxon>Fungi</taxon>
        <taxon>Dikarya</taxon>
        <taxon>Basidiomycota</taxon>
        <taxon>Agaricomycotina</taxon>
        <taxon>Agaricomycetes</taxon>
        <taxon>Sebacinales</taxon>
        <taxon>Serendipitaceae</taxon>
        <taxon>Serendipita</taxon>
    </lineage>
</organism>
<dbReference type="SMART" id="SM00198">
    <property type="entry name" value="SCP"/>
    <property type="match status" value="1"/>
</dbReference>
<comment type="caution">
    <text evidence="4">The sequence shown here is derived from an EMBL/GenBank/DDBJ whole genome shotgun (WGS) entry which is preliminary data.</text>
</comment>
<dbReference type="EMBL" id="CAFZ01001874">
    <property type="protein sequence ID" value="CCA77816.1"/>
    <property type="molecule type" value="Genomic_DNA"/>
</dbReference>
<keyword evidence="5" id="KW-1185">Reference proteome</keyword>
<dbReference type="Gene3D" id="3.40.33.10">
    <property type="entry name" value="CAP"/>
    <property type="match status" value="1"/>
</dbReference>
<dbReference type="Proteomes" id="UP000007148">
    <property type="component" value="Unassembled WGS sequence"/>
</dbReference>
<feature type="compositionally biased region" description="Low complexity" evidence="1">
    <location>
        <begin position="201"/>
        <end position="223"/>
    </location>
</feature>
<feature type="region of interest" description="Disordered" evidence="1">
    <location>
        <begin position="86"/>
        <end position="117"/>
    </location>
</feature>